<keyword evidence="2" id="KW-0325">Glycoprotein</keyword>
<evidence type="ECO:0000313" key="5">
    <source>
        <dbReference type="EMBL" id="CAF1625662.1"/>
    </source>
</evidence>
<evidence type="ECO:0000256" key="1">
    <source>
        <dbReference type="ARBA" id="ARBA00022729"/>
    </source>
</evidence>
<dbReference type="Proteomes" id="UP000663832">
    <property type="component" value="Unassembled WGS sequence"/>
</dbReference>
<keyword evidence="6" id="KW-1185">Reference proteome</keyword>
<sequence>MAIANNKTQCFTCNRDKITYLCKGCLKEFCRTHLAEHQQMLNDELNHIADKYNEFKQRINEQKAQTFINDIEKKLNDLSEQIKQIHKENDFNEINLNYLRNRLTEITRELNNPTHISIQQNSQSFINEISEKPNVITVTGGNGQGQQLNQLNFPYGIFVDEKKNIFIADYANHRIIEWKYNTKKGKIIAGGNGQGNRIDQLNEAKFVIVDQQKHSIIIADSENRRVIQ</sequence>
<dbReference type="InterPro" id="IPR011042">
    <property type="entry name" value="6-blade_b-propeller_TolB-like"/>
</dbReference>
<organism evidence="5 6">
    <name type="scientific">Adineta steineri</name>
    <dbReference type="NCBI Taxonomy" id="433720"/>
    <lineage>
        <taxon>Eukaryota</taxon>
        <taxon>Metazoa</taxon>
        <taxon>Spiralia</taxon>
        <taxon>Gnathifera</taxon>
        <taxon>Rotifera</taxon>
        <taxon>Eurotatoria</taxon>
        <taxon>Bdelloidea</taxon>
        <taxon>Adinetida</taxon>
        <taxon>Adinetidae</taxon>
        <taxon>Adineta</taxon>
    </lineage>
</organism>
<proteinExistence type="predicted"/>
<protein>
    <recommendedName>
        <fullName evidence="7">B box-type domain-containing protein</fullName>
    </recommendedName>
</protein>
<gene>
    <name evidence="4" type="ORF">BJG266_LOCUS39550</name>
    <name evidence="5" type="ORF">QVE165_LOCUS56451</name>
</gene>
<dbReference type="GO" id="GO:0005576">
    <property type="term" value="C:extracellular region"/>
    <property type="evidence" value="ECO:0007669"/>
    <property type="project" value="TreeGrafter"/>
</dbReference>
<keyword evidence="1" id="KW-0732">Signal</keyword>
<comment type="caution">
    <text evidence="5">The sequence shown here is derived from an EMBL/GenBank/DDBJ whole genome shotgun (WGS) entry which is preliminary data.</text>
</comment>
<dbReference type="PANTHER" id="PTHR10680:SF28">
    <property type="entry name" value="SMP-30_GLUCONOLACTONASE_LRE-LIKE REGION DOMAIN-CONTAINING PROTEIN"/>
    <property type="match status" value="1"/>
</dbReference>
<feature type="coiled-coil region" evidence="3">
    <location>
        <begin position="45"/>
        <end position="95"/>
    </location>
</feature>
<dbReference type="SUPFAM" id="SSF101898">
    <property type="entry name" value="NHL repeat"/>
    <property type="match status" value="1"/>
</dbReference>
<dbReference type="Proteomes" id="UP000663877">
    <property type="component" value="Unassembled WGS sequence"/>
</dbReference>
<dbReference type="OrthoDB" id="342730at2759"/>
<name>A0A816CNG9_9BILA</name>
<reference evidence="5" key="1">
    <citation type="submission" date="2021-02" db="EMBL/GenBank/DDBJ databases">
        <authorList>
            <person name="Nowell W R."/>
        </authorList>
    </citation>
    <scope>NUCLEOTIDE SEQUENCE</scope>
</reference>
<evidence type="ECO:0000313" key="6">
    <source>
        <dbReference type="Proteomes" id="UP000663832"/>
    </source>
</evidence>
<evidence type="ECO:0000256" key="3">
    <source>
        <dbReference type="SAM" id="Coils"/>
    </source>
</evidence>
<dbReference type="EMBL" id="CAJNOI010001724">
    <property type="protein sequence ID" value="CAF1434770.1"/>
    <property type="molecule type" value="Genomic_DNA"/>
</dbReference>
<dbReference type="AlphaFoldDB" id="A0A816CNG9"/>
<evidence type="ECO:0008006" key="7">
    <source>
        <dbReference type="Google" id="ProtNLM"/>
    </source>
</evidence>
<evidence type="ECO:0000256" key="2">
    <source>
        <dbReference type="ARBA" id="ARBA00023180"/>
    </source>
</evidence>
<keyword evidence="3" id="KW-0175">Coiled coil</keyword>
<dbReference type="EMBL" id="CAJNOM010002057">
    <property type="protein sequence ID" value="CAF1625662.1"/>
    <property type="molecule type" value="Genomic_DNA"/>
</dbReference>
<dbReference type="PANTHER" id="PTHR10680">
    <property type="entry name" value="PEPTIDYL-GLYCINE ALPHA-AMIDATING MONOOXYGENASE"/>
    <property type="match status" value="1"/>
</dbReference>
<accession>A0A816CNG9</accession>
<evidence type="ECO:0000313" key="4">
    <source>
        <dbReference type="EMBL" id="CAF1434770.1"/>
    </source>
</evidence>
<dbReference type="Gene3D" id="2.120.10.30">
    <property type="entry name" value="TolB, C-terminal domain"/>
    <property type="match status" value="1"/>
</dbReference>